<accession>A0ABN7SDD6</accession>
<sequence length="150" mass="16507">MFISSSLEYLKSRLGIAKILQAICALVTIILLARFARYDGLGGVRFLYHISKFSLAFSCLGLTFFGSKLHEKWEFCSKIPWHMVDLVVPIFMVILVATGSIIALINTAVSFGKGDVGNVRVNVGSSIGLVNAAAWGLNVFFRWALNKEMS</sequence>
<keyword evidence="3 6" id="KW-1133">Transmembrane helix</keyword>
<keyword evidence="9" id="KW-1185">Reference proteome</keyword>
<evidence type="ECO:0000256" key="1">
    <source>
        <dbReference type="ARBA" id="ARBA00004141"/>
    </source>
</evidence>
<evidence type="ECO:0000256" key="4">
    <source>
        <dbReference type="ARBA" id="ARBA00023136"/>
    </source>
</evidence>
<gene>
    <name evidence="8" type="ORF">OKIOD_LOCUS5555</name>
</gene>
<name>A0ABN7SDD6_OIKDI</name>
<feature type="transmembrane region" description="Helical" evidence="6">
    <location>
        <begin position="12"/>
        <end position="34"/>
    </location>
</feature>
<dbReference type="Proteomes" id="UP001158576">
    <property type="component" value="Chromosome XSR"/>
</dbReference>
<evidence type="ECO:0000256" key="3">
    <source>
        <dbReference type="ARBA" id="ARBA00022989"/>
    </source>
</evidence>
<dbReference type="InterPro" id="IPR008253">
    <property type="entry name" value="Marvel"/>
</dbReference>
<dbReference type="EMBL" id="OU015569">
    <property type="protein sequence ID" value="CAG5095029.1"/>
    <property type="molecule type" value="Genomic_DNA"/>
</dbReference>
<evidence type="ECO:0000259" key="7">
    <source>
        <dbReference type="PROSITE" id="PS51225"/>
    </source>
</evidence>
<feature type="transmembrane region" description="Helical" evidence="6">
    <location>
        <begin position="125"/>
        <end position="145"/>
    </location>
</feature>
<evidence type="ECO:0000313" key="9">
    <source>
        <dbReference type="Proteomes" id="UP001158576"/>
    </source>
</evidence>
<evidence type="ECO:0000256" key="5">
    <source>
        <dbReference type="PROSITE-ProRule" id="PRU00581"/>
    </source>
</evidence>
<keyword evidence="4 5" id="KW-0472">Membrane</keyword>
<keyword evidence="2 5" id="KW-0812">Transmembrane</keyword>
<protein>
    <submittedName>
        <fullName evidence="8">Oidioi.mRNA.OKI2018_I69.XSR.g13997.t1.cds</fullName>
    </submittedName>
</protein>
<feature type="transmembrane region" description="Helical" evidence="6">
    <location>
        <begin position="46"/>
        <end position="65"/>
    </location>
</feature>
<feature type="domain" description="MARVEL" evidence="7">
    <location>
        <begin position="9"/>
        <end position="147"/>
    </location>
</feature>
<reference evidence="8 9" key="1">
    <citation type="submission" date="2021-04" db="EMBL/GenBank/DDBJ databases">
        <authorList>
            <person name="Bliznina A."/>
        </authorList>
    </citation>
    <scope>NUCLEOTIDE SEQUENCE [LARGE SCALE GENOMIC DNA]</scope>
</reference>
<evidence type="ECO:0000313" key="8">
    <source>
        <dbReference type="EMBL" id="CAG5095029.1"/>
    </source>
</evidence>
<dbReference type="PROSITE" id="PS51225">
    <property type="entry name" value="MARVEL"/>
    <property type="match status" value="1"/>
</dbReference>
<evidence type="ECO:0000256" key="2">
    <source>
        <dbReference type="ARBA" id="ARBA00022692"/>
    </source>
</evidence>
<evidence type="ECO:0000256" key="6">
    <source>
        <dbReference type="SAM" id="Phobius"/>
    </source>
</evidence>
<proteinExistence type="predicted"/>
<feature type="transmembrane region" description="Helical" evidence="6">
    <location>
        <begin position="86"/>
        <end position="105"/>
    </location>
</feature>
<comment type="subcellular location">
    <subcellularLocation>
        <location evidence="1">Membrane</location>
        <topology evidence="1">Multi-pass membrane protein</topology>
    </subcellularLocation>
</comment>
<organism evidence="8 9">
    <name type="scientific">Oikopleura dioica</name>
    <name type="common">Tunicate</name>
    <dbReference type="NCBI Taxonomy" id="34765"/>
    <lineage>
        <taxon>Eukaryota</taxon>
        <taxon>Metazoa</taxon>
        <taxon>Chordata</taxon>
        <taxon>Tunicata</taxon>
        <taxon>Appendicularia</taxon>
        <taxon>Copelata</taxon>
        <taxon>Oikopleuridae</taxon>
        <taxon>Oikopleura</taxon>
    </lineage>
</organism>